<protein>
    <recommendedName>
        <fullName evidence="2">Nephrocystin 3-like N-terminal domain-containing protein</fullName>
    </recommendedName>
</protein>
<dbReference type="InterPro" id="IPR027417">
    <property type="entry name" value="P-loop_NTPase"/>
</dbReference>
<reference evidence="3 4" key="1">
    <citation type="submission" date="2016-07" db="EMBL/GenBank/DDBJ databases">
        <title>Multiple horizontal gene transfer events from other fungi enriched the ability of initially mycotrophic Trichoderma (Ascomycota) to feed on dead plant biomass.</title>
        <authorList>
            <consortium name="DOE Joint Genome Institute"/>
            <person name="Aerts A."/>
            <person name="Atanasova L."/>
            <person name="Chenthamara K."/>
            <person name="Zhang J."/>
            <person name="Grujic M."/>
            <person name="Henrissat B."/>
            <person name="Kuo A."/>
            <person name="Salamov A."/>
            <person name="Lipzen A."/>
            <person name="Labutti K."/>
            <person name="Barry K."/>
            <person name="Miao Y."/>
            <person name="Rahimi M.J."/>
            <person name="Shen Q."/>
            <person name="Grigoriev I.V."/>
            <person name="Kubicek C.P."/>
            <person name="Druzhinina I.S."/>
        </authorList>
    </citation>
    <scope>NUCLEOTIDE SEQUENCE [LARGE SCALE GENOMIC DNA]</scope>
    <source>
        <strain evidence="3 4">CBS 433.97</strain>
    </source>
</reference>
<dbReference type="SUPFAM" id="SSF50978">
    <property type="entry name" value="WD40 repeat-like"/>
    <property type="match status" value="1"/>
</dbReference>
<accession>A0A2T3Z0R8</accession>
<feature type="non-terminal residue" evidence="3">
    <location>
        <position position="1"/>
    </location>
</feature>
<gene>
    <name evidence="3" type="ORF">M441DRAFT_100264</name>
</gene>
<dbReference type="Proteomes" id="UP000240493">
    <property type="component" value="Unassembled WGS sequence"/>
</dbReference>
<dbReference type="InterPro" id="IPR015943">
    <property type="entry name" value="WD40/YVTN_repeat-like_dom_sf"/>
</dbReference>
<keyword evidence="4" id="KW-1185">Reference proteome</keyword>
<organism evidence="3 4">
    <name type="scientific">Trichoderma asperellum (strain ATCC 204424 / CBS 433.97 / NBRC 101777)</name>
    <dbReference type="NCBI Taxonomy" id="1042311"/>
    <lineage>
        <taxon>Eukaryota</taxon>
        <taxon>Fungi</taxon>
        <taxon>Dikarya</taxon>
        <taxon>Ascomycota</taxon>
        <taxon>Pezizomycotina</taxon>
        <taxon>Sordariomycetes</taxon>
        <taxon>Hypocreomycetidae</taxon>
        <taxon>Hypocreales</taxon>
        <taxon>Hypocreaceae</taxon>
        <taxon>Trichoderma</taxon>
    </lineage>
</organism>
<evidence type="ECO:0000313" key="4">
    <source>
        <dbReference type="Proteomes" id="UP000240493"/>
    </source>
</evidence>
<dbReference type="InterPro" id="IPR056884">
    <property type="entry name" value="NPHP3-like_N"/>
</dbReference>
<evidence type="ECO:0000256" key="1">
    <source>
        <dbReference type="ARBA" id="ARBA00022737"/>
    </source>
</evidence>
<dbReference type="InterPro" id="IPR001680">
    <property type="entry name" value="WD40_rpt"/>
</dbReference>
<dbReference type="PANTHER" id="PTHR10039">
    <property type="entry name" value="AMELOGENIN"/>
    <property type="match status" value="1"/>
</dbReference>
<evidence type="ECO:0000313" key="3">
    <source>
        <dbReference type="EMBL" id="PTB38387.1"/>
    </source>
</evidence>
<feature type="domain" description="Nephrocystin 3-like N-terminal" evidence="2">
    <location>
        <begin position="28"/>
        <end position="189"/>
    </location>
</feature>
<dbReference type="AlphaFoldDB" id="A0A2T3Z0R8"/>
<keyword evidence="1" id="KW-0677">Repeat</keyword>
<dbReference type="Gene3D" id="2.130.10.10">
    <property type="entry name" value="YVTN repeat-like/Quinoprotein amine dehydrogenase"/>
    <property type="match status" value="2"/>
</dbReference>
<dbReference type="EMBL" id="KZ679266">
    <property type="protein sequence ID" value="PTB38387.1"/>
    <property type="molecule type" value="Genomic_DNA"/>
</dbReference>
<dbReference type="Pfam" id="PF24883">
    <property type="entry name" value="NPHP3_N"/>
    <property type="match status" value="1"/>
</dbReference>
<dbReference type="STRING" id="1042311.A0A2T3Z0R8"/>
<dbReference type="SMART" id="SM00320">
    <property type="entry name" value="WD40"/>
    <property type="match status" value="3"/>
</dbReference>
<feature type="non-terminal residue" evidence="3">
    <location>
        <position position="802"/>
    </location>
</feature>
<name>A0A2T3Z0R8_TRIA4</name>
<sequence length="802" mass="91837">FLGKISKTDPFYDRKRILDLKGPFLHESFEWILNHDDFQKWRNTKESGALWIKGDPGKGKIMLLCGIIDDLGKNPGINSNFCYFFFQATDNRINSAVAAIGGLILSLLKPRQKLVSAIRKKFGDTISQLSGPNAWQVLCDIFETIAQNQELSDIVCIIDALDECENDVRSLLNLIVKTTGHVKWLLSSRNVKDIERRLRKIKKSQRLTLELKANAECVSQSVDAYIGCSIQDIEALEGDGKLQIQTANTLKMKAEGTFLWVSLVIELLRETDRRNIADVLEELPIGLENLYDLIMERSTQKSRHKDQNICLLSIVTTAERPLRLEELREFIKRQWKGYKTDYSLHDMSDTVKDCGSFLSIRDDTVYFVHQSVKDYMVGKAAKSIFPSGIAYQHSEMFKNSLCAMSCILTYDIYNIKDPKTEGTKITRPDPDPLASMVYCCTFWVEHLVQSCQLEKSNVEEHLRENGILHCFLKVKFLCWLESLILLNAVEQGLEALNKLESITARQRRNNSLEQFIDDAWQFIHNCEEYVRTFPLQLYYAAFVFGDSDNTINKTFRQAIHAKFGYLPVFTNKPRRRYSRLQVIKSKQHFTSLHFSPDSSLLGLLHYDTLSFWRPKSGVREFEFQLNLDEEGMEINFEPDTSHHIAFSSDSSQLISVSSKGVVQRWSINNRTQIEQSRLNLYSKSIEHISVDSKLVAAMDHQGCDINIIAAESGKVVRVIKSGNSSEWCKPCFSTNLDFVARRVGDKDDVQIWDVNTGKVMQVLQGPGSKRTKIAFSYDSNYLVAGYEKSQRHVRIWCVKSGE</sequence>
<dbReference type="OrthoDB" id="4899858at2759"/>
<dbReference type="Gene3D" id="3.40.50.300">
    <property type="entry name" value="P-loop containing nucleotide triphosphate hydrolases"/>
    <property type="match status" value="1"/>
</dbReference>
<dbReference type="InterPro" id="IPR036322">
    <property type="entry name" value="WD40_repeat_dom_sf"/>
</dbReference>
<evidence type="ECO:0000259" key="2">
    <source>
        <dbReference type="Pfam" id="PF24883"/>
    </source>
</evidence>
<proteinExistence type="predicted"/>